<sequence>MLRQLQRITQRAQCQSPVTNAVNPDTFTLNAPSSSAFTATDTHPDIPSETAATTQKMSNTLTPIMEELTRIFSTTLES</sequence>
<reference evidence="1 2" key="1">
    <citation type="journal article" date="2018" name="Evol. Lett.">
        <title>Horizontal gene cluster transfer increased hallucinogenic mushroom diversity.</title>
        <authorList>
            <person name="Reynolds H.T."/>
            <person name="Vijayakumar V."/>
            <person name="Gluck-Thaler E."/>
            <person name="Korotkin H.B."/>
            <person name="Matheny P.B."/>
            <person name="Slot J.C."/>
        </authorList>
    </citation>
    <scope>NUCLEOTIDE SEQUENCE [LARGE SCALE GENOMIC DNA]</scope>
    <source>
        <strain evidence="1 2">2631</strain>
    </source>
</reference>
<proteinExistence type="predicted"/>
<evidence type="ECO:0000313" key="2">
    <source>
        <dbReference type="Proteomes" id="UP000283269"/>
    </source>
</evidence>
<gene>
    <name evidence="1" type="ORF">CVT25_000826</name>
</gene>
<dbReference type="EMBL" id="NHYD01001233">
    <property type="protein sequence ID" value="PPQ91842.1"/>
    <property type="molecule type" value="Genomic_DNA"/>
</dbReference>
<protein>
    <submittedName>
        <fullName evidence="1">Uncharacterized protein</fullName>
    </submittedName>
</protein>
<dbReference type="AlphaFoldDB" id="A0A409XM43"/>
<comment type="caution">
    <text evidence="1">The sequence shown here is derived from an EMBL/GenBank/DDBJ whole genome shotgun (WGS) entry which is preliminary data.</text>
</comment>
<dbReference type="Proteomes" id="UP000283269">
    <property type="component" value="Unassembled WGS sequence"/>
</dbReference>
<dbReference type="InParanoid" id="A0A409XM43"/>
<evidence type="ECO:0000313" key="1">
    <source>
        <dbReference type="EMBL" id="PPQ91842.1"/>
    </source>
</evidence>
<name>A0A409XM43_PSICY</name>
<keyword evidence="2" id="KW-1185">Reference proteome</keyword>
<accession>A0A409XM43</accession>
<organism evidence="1 2">
    <name type="scientific">Psilocybe cyanescens</name>
    <dbReference type="NCBI Taxonomy" id="93625"/>
    <lineage>
        <taxon>Eukaryota</taxon>
        <taxon>Fungi</taxon>
        <taxon>Dikarya</taxon>
        <taxon>Basidiomycota</taxon>
        <taxon>Agaricomycotina</taxon>
        <taxon>Agaricomycetes</taxon>
        <taxon>Agaricomycetidae</taxon>
        <taxon>Agaricales</taxon>
        <taxon>Agaricineae</taxon>
        <taxon>Strophariaceae</taxon>
        <taxon>Psilocybe</taxon>
    </lineage>
</organism>